<dbReference type="EMBL" id="MDYL01000003">
    <property type="protein sequence ID" value="OQD76877.1"/>
    <property type="molecule type" value="Genomic_DNA"/>
</dbReference>
<accession>A0A1V6PJJ6</accession>
<dbReference type="AlphaFoldDB" id="A0A1V6PJJ6"/>
<protein>
    <submittedName>
        <fullName evidence="1">Uncharacterized protein</fullName>
    </submittedName>
</protein>
<dbReference type="STRING" id="69771.A0A1V6PJJ6"/>
<name>A0A1V6PJJ6_PENDC</name>
<evidence type="ECO:0000313" key="2">
    <source>
        <dbReference type="Proteomes" id="UP000191522"/>
    </source>
</evidence>
<reference evidence="2" key="1">
    <citation type="journal article" date="2017" name="Nat. Microbiol.">
        <title>Global analysis of biosynthetic gene clusters reveals vast potential of secondary metabolite production in Penicillium species.</title>
        <authorList>
            <person name="Nielsen J.C."/>
            <person name="Grijseels S."/>
            <person name="Prigent S."/>
            <person name="Ji B."/>
            <person name="Dainat J."/>
            <person name="Nielsen K.F."/>
            <person name="Frisvad J.C."/>
            <person name="Workman M."/>
            <person name="Nielsen J."/>
        </authorList>
    </citation>
    <scope>NUCLEOTIDE SEQUENCE [LARGE SCALE GENOMIC DNA]</scope>
    <source>
        <strain evidence="2">IBT 11843</strain>
    </source>
</reference>
<dbReference type="OrthoDB" id="2262349at2759"/>
<sequence length="123" mass="13350">MSGTRNGDSILRVATARTAAAMLRFSALGRYSTLADAITAVASPSGELQRSAGQRWNITGEGEGGIIRIEADSAPTTGILSGQLRRRSVVFDFNSGGMWRAYIEEDSDGKDKEVIMVFREEYQ</sequence>
<dbReference type="Gene3D" id="3.60.20.30">
    <property type="entry name" value="(Glycosyl)asparaginase"/>
    <property type="match status" value="1"/>
</dbReference>
<proteinExistence type="predicted"/>
<dbReference type="Proteomes" id="UP000191522">
    <property type="component" value="Unassembled WGS sequence"/>
</dbReference>
<gene>
    <name evidence="1" type="ORF">PENDEC_c003G00932</name>
</gene>
<comment type="caution">
    <text evidence="1">The sequence shown here is derived from an EMBL/GenBank/DDBJ whole genome shotgun (WGS) entry which is preliminary data.</text>
</comment>
<evidence type="ECO:0000313" key="1">
    <source>
        <dbReference type="EMBL" id="OQD76877.1"/>
    </source>
</evidence>
<keyword evidence="2" id="KW-1185">Reference proteome</keyword>
<organism evidence="1 2">
    <name type="scientific">Penicillium decumbens</name>
    <dbReference type="NCBI Taxonomy" id="69771"/>
    <lineage>
        <taxon>Eukaryota</taxon>
        <taxon>Fungi</taxon>
        <taxon>Dikarya</taxon>
        <taxon>Ascomycota</taxon>
        <taxon>Pezizomycotina</taxon>
        <taxon>Eurotiomycetes</taxon>
        <taxon>Eurotiomycetidae</taxon>
        <taxon>Eurotiales</taxon>
        <taxon>Aspergillaceae</taxon>
        <taxon>Penicillium</taxon>
    </lineage>
</organism>